<evidence type="ECO:0000313" key="2">
    <source>
        <dbReference type="EMBL" id="QHT24521.1"/>
    </source>
</evidence>
<organism evidence="2">
    <name type="scientific">viral metagenome</name>
    <dbReference type="NCBI Taxonomy" id="1070528"/>
    <lineage>
        <taxon>unclassified sequences</taxon>
        <taxon>metagenomes</taxon>
        <taxon>organismal metagenomes</taxon>
    </lineage>
</organism>
<evidence type="ECO:0000256" key="1">
    <source>
        <dbReference type="SAM" id="Coils"/>
    </source>
</evidence>
<name>A0A6C0E7B3_9ZZZZ</name>
<accession>A0A6C0E7B3</accession>
<dbReference type="AlphaFoldDB" id="A0A6C0E7B3"/>
<proteinExistence type="predicted"/>
<protein>
    <submittedName>
        <fullName evidence="2">Uncharacterized protein</fullName>
    </submittedName>
</protein>
<keyword evidence="1" id="KW-0175">Coiled coil</keyword>
<sequence>MNELNESKLNPNNLNQNIIAFLELLNNKIDIISQQNQFIYQEINNLKELHKELYNELEHPDHPRKRICLSNRQSNTKYDDVDASTTELKRKNKLQQSPTNLKETLTETIKIHVKEELKEELKDLHDDLLDEKNEKERHKWLQMEELKYRISEIETKHLNKELDQYHLEHQMSYIS</sequence>
<reference evidence="2" key="1">
    <citation type="journal article" date="2020" name="Nature">
        <title>Giant virus diversity and host interactions through global metagenomics.</title>
        <authorList>
            <person name="Schulz F."/>
            <person name="Roux S."/>
            <person name="Paez-Espino D."/>
            <person name="Jungbluth S."/>
            <person name="Walsh D.A."/>
            <person name="Denef V.J."/>
            <person name="McMahon K.D."/>
            <person name="Konstantinidis K.T."/>
            <person name="Eloe-Fadrosh E.A."/>
            <person name="Kyrpides N.C."/>
            <person name="Woyke T."/>
        </authorList>
    </citation>
    <scope>NUCLEOTIDE SEQUENCE</scope>
    <source>
        <strain evidence="2">GVMAG-M-3300023179-150</strain>
    </source>
</reference>
<feature type="coiled-coil region" evidence="1">
    <location>
        <begin position="111"/>
        <end position="138"/>
    </location>
</feature>
<dbReference type="EMBL" id="MN739746">
    <property type="protein sequence ID" value="QHT24521.1"/>
    <property type="molecule type" value="Genomic_DNA"/>
</dbReference>